<keyword evidence="2" id="KW-0812">Transmembrane</keyword>
<feature type="compositionally biased region" description="Low complexity" evidence="1">
    <location>
        <begin position="187"/>
        <end position="209"/>
    </location>
</feature>
<feature type="region of interest" description="Disordered" evidence="1">
    <location>
        <begin position="70"/>
        <end position="133"/>
    </location>
</feature>
<keyword evidence="2" id="KW-0472">Membrane</keyword>
<feature type="transmembrane region" description="Helical" evidence="2">
    <location>
        <begin position="7"/>
        <end position="28"/>
    </location>
</feature>
<protein>
    <submittedName>
        <fullName evidence="3">Uncharacterized protein</fullName>
    </submittedName>
</protein>
<dbReference type="GeneID" id="71980178"/>
<dbReference type="AlphaFoldDB" id="A0A9Q8L7U3"/>
<gene>
    <name evidence="3" type="ORF">CLAFUR5_00300</name>
</gene>
<dbReference type="RefSeq" id="XP_047756752.1">
    <property type="nucleotide sequence ID" value="XM_047899448.1"/>
</dbReference>
<keyword evidence="4" id="KW-1185">Reference proteome</keyword>
<sequence length="248" mass="26608">MKPHYGLIIAVGVIVLTVLIVAMAIIVLCPGQLEDQSSIHTRPIPGLPLRHRRFRGHRRRHRAELAPLLEDHGQAASIPFPPSPDLESLGSLEEEPDVAAPNNARPVAAKPDRSNVKSYQAISEPLPRPKDEHVLEKISEEGSSAGLLTYDESVRSQQSDSLNQEQQNQGNERLKNHRKLNDMLEESAAAASADDGSSSSSDSSSSSSSRSDHVAHGGHKARSGGLAGHSIGGQECHCALCLARLQAT</sequence>
<reference evidence="3" key="2">
    <citation type="journal article" date="2022" name="Microb. Genom.">
        <title>A chromosome-scale genome assembly of the tomato pathogen Cladosporium fulvum reveals a compartmentalized genome architecture and the presence of a dispensable chromosome.</title>
        <authorList>
            <person name="Zaccaron A.Z."/>
            <person name="Chen L.H."/>
            <person name="Samaras A."/>
            <person name="Stergiopoulos I."/>
        </authorList>
    </citation>
    <scope>NUCLEOTIDE SEQUENCE</scope>
    <source>
        <strain evidence="3">Race5_Kim</strain>
    </source>
</reference>
<feature type="compositionally biased region" description="Polar residues" evidence="1">
    <location>
        <begin position="155"/>
        <end position="171"/>
    </location>
</feature>
<dbReference type="Proteomes" id="UP000756132">
    <property type="component" value="Chromosome 1"/>
</dbReference>
<organism evidence="3 4">
    <name type="scientific">Passalora fulva</name>
    <name type="common">Tomato leaf mold</name>
    <name type="synonym">Cladosporium fulvum</name>
    <dbReference type="NCBI Taxonomy" id="5499"/>
    <lineage>
        <taxon>Eukaryota</taxon>
        <taxon>Fungi</taxon>
        <taxon>Dikarya</taxon>
        <taxon>Ascomycota</taxon>
        <taxon>Pezizomycotina</taxon>
        <taxon>Dothideomycetes</taxon>
        <taxon>Dothideomycetidae</taxon>
        <taxon>Mycosphaerellales</taxon>
        <taxon>Mycosphaerellaceae</taxon>
        <taxon>Fulvia</taxon>
    </lineage>
</organism>
<dbReference type="KEGG" id="ffu:CLAFUR5_00300"/>
<proteinExistence type="predicted"/>
<dbReference type="EMBL" id="CP090163">
    <property type="protein sequence ID" value="UJO12386.1"/>
    <property type="molecule type" value="Genomic_DNA"/>
</dbReference>
<feature type="region of interest" description="Disordered" evidence="1">
    <location>
        <begin position="154"/>
        <end position="226"/>
    </location>
</feature>
<name>A0A9Q8L7U3_PASFU</name>
<evidence type="ECO:0000313" key="4">
    <source>
        <dbReference type="Proteomes" id="UP000756132"/>
    </source>
</evidence>
<feature type="compositionally biased region" description="Low complexity" evidence="1">
    <location>
        <begin position="98"/>
        <end position="109"/>
    </location>
</feature>
<reference evidence="3" key="1">
    <citation type="submission" date="2021-12" db="EMBL/GenBank/DDBJ databases">
        <authorList>
            <person name="Zaccaron A."/>
            <person name="Stergiopoulos I."/>
        </authorList>
    </citation>
    <scope>NUCLEOTIDE SEQUENCE</scope>
    <source>
        <strain evidence="3">Race5_Kim</strain>
    </source>
</reference>
<keyword evidence="2" id="KW-1133">Transmembrane helix</keyword>
<evidence type="ECO:0000313" key="3">
    <source>
        <dbReference type="EMBL" id="UJO12386.1"/>
    </source>
</evidence>
<accession>A0A9Q8L7U3</accession>
<evidence type="ECO:0000256" key="1">
    <source>
        <dbReference type="SAM" id="MobiDB-lite"/>
    </source>
</evidence>
<evidence type="ECO:0000256" key="2">
    <source>
        <dbReference type="SAM" id="Phobius"/>
    </source>
</evidence>